<dbReference type="PRINTS" id="PR01034">
    <property type="entry name" value="RIBOSOMALS12"/>
</dbReference>
<dbReference type="PROSITE" id="PS00055">
    <property type="entry name" value="RIBOSOMAL_S12"/>
    <property type="match status" value="1"/>
</dbReference>
<keyword evidence="2 5" id="KW-0689">Ribosomal protein</keyword>
<dbReference type="AlphaFoldDB" id="A0A075DWW7"/>
<dbReference type="Pfam" id="PF00164">
    <property type="entry name" value="Ribosom_S12_S23"/>
    <property type="match status" value="1"/>
</dbReference>
<protein>
    <submittedName>
        <fullName evidence="5">30S ribosomal protein S12</fullName>
    </submittedName>
</protein>
<evidence type="ECO:0000256" key="2">
    <source>
        <dbReference type="ARBA" id="ARBA00022980"/>
    </source>
</evidence>
<sequence>MQRRAIWLFVCLISRKLMVQIHSLHSIFSMSTLSQTLHTPKLKKLKNKSSPKLQGNPQKKAVCLRVLTIAPKKPNSANRRIAKANLTHYKTKLTAKVPGESHTLQQHSTVLIRGARVRDLIGVSYSIVRGKYDLSGVPNRKNSRSVYGVKKIK</sequence>
<dbReference type="EMBL" id="KJ201908">
    <property type="protein sequence ID" value="AHY04417.1"/>
    <property type="molecule type" value="Genomic_DNA"/>
</dbReference>
<feature type="chain" id="PRO_5001706108" evidence="4">
    <location>
        <begin position="24"/>
        <end position="153"/>
    </location>
</feature>
<evidence type="ECO:0000256" key="4">
    <source>
        <dbReference type="SAM" id="SignalP"/>
    </source>
</evidence>
<dbReference type="InterPro" id="IPR012340">
    <property type="entry name" value="NA-bd_OB-fold"/>
</dbReference>
<dbReference type="GO" id="GO:0015935">
    <property type="term" value="C:small ribosomal subunit"/>
    <property type="evidence" value="ECO:0007669"/>
    <property type="project" value="InterPro"/>
</dbReference>
<keyword evidence="4" id="KW-0732">Signal</keyword>
<comment type="similarity">
    <text evidence="1">Belongs to the universal ribosomal protein uS12 family.</text>
</comment>
<proteinExistence type="inferred from homology"/>
<accession>A0A075DWW7</accession>
<dbReference type="NCBIfam" id="TIGR00981">
    <property type="entry name" value="rpsL_bact"/>
    <property type="match status" value="1"/>
</dbReference>
<evidence type="ECO:0000256" key="3">
    <source>
        <dbReference type="ARBA" id="ARBA00023274"/>
    </source>
</evidence>
<organism evidence="5">
    <name type="scientific">Chrysochromulina tobinii</name>
    <dbReference type="NCBI Taxonomy" id="1460289"/>
    <lineage>
        <taxon>Eukaryota</taxon>
        <taxon>Haptista</taxon>
        <taxon>Haptophyta</taxon>
        <taxon>Prymnesiophyceae</taxon>
        <taxon>Prymnesiales</taxon>
        <taxon>Chrysochromulinaceae</taxon>
        <taxon>Chrysochromulina</taxon>
    </lineage>
</organism>
<dbReference type="PANTHER" id="PTHR11652">
    <property type="entry name" value="30S RIBOSOMAL PROTEIN S12 FAMILY MEMBER"/>
    <property type="match status" value="1"/>
</dbReference>
<gene>
    <name evidence="5" type="primary">rps12</name>
    <name evidence="5" type="ORF">ChtoMt_00032</name>
</gene>
<name>A0A075DWW7_9EUKA</name>
<dbReference type="Gene3D" id="2.40.50.140">
    <property type="entry name" value="Nucleic acid-binding proteins"/>
    <property type="match status" value="1"/>
</dbReference>
<keyword evidence="5" id="KW-0496">Mitochondrion</keyword>
<evidence type="ECO:0000313" key="5">
    <source>
        <dbReference type="EMBL" id="AHY04417.1"/>
    </source>
</evidence>
<geneLocation type="mitochondrion" evidence="5"/>
<feature type="signal peptide" evidence="4">
    <location>
        <begin position="1"/>
        <end position="23"/>
    </location>
</feature>
<dbReference type="SUPFAM" id="SSF50249">
    <property type="entry name" value="Nucleic acid-binding proteins"/>
    <property type="match status" value="1"/>
</dbReference>
<keyword evidence="3" id="KW-0687">Ribonucleoprotein</keyword>
<reference evidence="5" key="1">
    <citation type="journal article" date="2014" name="BMC Genomics">
        <title>The mitochondrial and chloroplast genomes of the haptophyte Chrysochromulina tobin contain unique repeat structures and gene profiles.</title>
        <authorList>
            <person name="Hovde B.T."/>
            <person name="Starkenburg S.R."/>
            <person name="Hunsperger H.M."/>
            <person name="Mercer L.D."/>
            <person name="Deodato C.R."/>
            <person name="Jha R.K."/>
            <person name="Chertkov O."/>
            <person name="Monnat R.J.Jr."/>
            <person name="Cattolico R.A."/>
        </authorList>
    </citation>
    <scope>NUCLEOTIDE SEQUENCE</scope>
    <source>
        <strain evidence="5">CCMP291</strain>
    </source>
</reference>
<dbReference type="InterPro" id="IPR005679">
    <property type="entry name" value="Ribosomal_uS12_bac"/>
</dbReference>
<evidence type="ECO:0000256" key="1">
    <source>
        <dbReference type="ARBA" id="ARBA00005657"/>
    </source>
</evidence>
<dbReference type="InterPro" id="IPR006032">
    <property type="entry name" value="Ribosomal_uS12"/>
</dbReference>
<dbReference type="GO" id="GO:0003735">
    <property type="term" value="F:structural constituent of ribosome"/>
    <property type="evidence" value="ECO:0007669"/>
    <property type="project" value="InterPro"/>
</dbReference>
<dbReference type="CDD" id="cd03368">
    <property type="entry name" value="Ribosomal_S12"/>
    <property type="match status" value="1"/>
</dbReference>
<dbReference type="GO" id="GO:0006412">
    <property type="term" value="P:translation"/>
    <property type="evidence" value="ECO:0007669"/>
    <property type="project" value="InterPro"/>
</dbReference>